<feature type="region of interest" description="Disordered" evidence="1">
    <location>
        <begin position="36"/>
        <end position="58"/>
    </location>
</feature>
<comment type="caution">
    <text evidence="3">The sequence shown here is derived from an EMBL/GenBank/DDBJ whole genome shotgun (WGS) entry which is preliminary data.</text>
</comment>
<evidence type="ECO:0008006" key="5">
    <source>
        <dbReference type="Google" id="ProtNLM"/>
    </source>
</evidence>
<dbReference type="RefSeq" id="WP_006976289.1">
    <property type="nucleotide sequence ID" value="NZ_ABCS01000125.1"/>
</dbReference>
<dbReference type="PROSITE" id="PS51257">
    <property type="entry name" value="PROKAR_LIPOPROTEIN"/>
    <property type="match status" value="1"/>
</dbReference>
<protein>
    <recommendedName>
        <fullName evidence="5">Lipoprotein</fullName>
    </recommendedName>
</protein>
<evidence type="ECO:0000313" key="4">
    <source>
        <dbReference type="Proteomes" id="UP000005801"/>
    </source>
</evidence>
<accession>A6GHV3</accession>
<feature type="signal peptide" evidence="2">
    <location>
        <begin position="1"/>
        <end position="26"/>
    </location>
</feature>
<organism evidence="3 4">
    <name type="scientific">Plesiocystis pacifica SIR-1</name>
    <dbReference type="NCBI Taxonomy" id="391625"/>
    <lineage>
        <taxon>Bacteria</taxon>
        <taxon>Pseudomonadati</taxon>
        <taxon>Myxococcota</taxon>
        <taxon>Polyangia</taxon>
        <taxon>Nannocystales</taxon>
        <taxon>Nannocystaceae</taxon>
        <taxon>Plesiocystis</taxon>
    </lineage>
</organism>
<dbReference type="AlphaFoldDB" id="A6GHV3"/>
<evidence type="ECO:0000256" key="2">
    <source>
        <dbReference type="SAM" id="SignalP"/>
    </source>
</evidence>
<dbReference type="OrthoDB" id="5489376at2"/>
<feature type="chain" id="PRO_5002697487" description="Lipoprotein" evidence="2">
    <location>
        <begin position="27"/>
        <end position="403"/>
    </location>
</feature>
<keyword evidence="2" id="KW-0732">Signal</keyword>
<evidence type="ECO:0000256" key="1">
    <source>
        <dbReference type="SAM" id="MobiDB-lite"/>
    </source>
</evidence>
<reference evidence="3 4" key="1">
    <citation type="submission" date="2007-06" db="EMBL/GenBank/DDBJ databases">
        <authorList>
            <person name="Shimkets L."/>
            <person name="Ferriera S."/>
            <person name="Johnson J."/>
            <person name="Kravitz S."/>
            <person name="Beeson K."/>
            <person name="Sutton G."/>
            <person name="Rogers Y.-H."/>
            <person name="Friedman R."/>
            <person name="Frazier M."/>
            <person name="Venter J.C."/>
        </authorList>
    </citation>
    <scope>NUCLEOTIDE SEQUENCE [LARGE SCALE GENOMIC DNA]</scope>
    <source>
        <strain evidence="3 4">SIR-1</strain>
    </source>
</reference>
<dbReference type="EMBL" id="ABCS01000125">
    <property type="protein sequence ID" value="EDM74550.1"/>
    <property type="molecule type" value="Genomic_DNA"/>
</dbReference>
<name>A6GHV3_9BACT</name>
<sequence length="403" mass="42930">MKATFICSKRAFLGLGWLFASTIAIAGCVDLELPPEAEDEAGEDGDSEGDESGCEGDCEPTHDLSGELVLFVNARLSDADSAFQSHLPLEGEAEGSFLGNALYLYDPTRECEDGTNACRLATVGNLHLDASLGQISVDDGSLRKFVIQDLANDPDQGLWGAGFDPLNDEWSILRLGVEDWNRRDNAIDVERWVIPPGAAESPSTDPCYWFESVSGLGFVGGELVLGVRGIGSKGLVSDGSLFHVDIGVLEQGHCVQPSDVSQDPLYYACDVLCEQRCSFGSKVGVAGDLVESLDGGQASAWLRSEDDGIMPLDRNELASCSVAEGVSEAEPDNVFLLDVVRGDEIDGLARVNGQLYGLSVLGSVYLIDEVERTVELVDDLSTAFPEQGLRLRGATSVTVPAAD</sequence>
<evidence type="ECO:0000313" key="3">
    <source>
        <dbReference type="EMBL" id="EDM74550.1"/>
    </source>
</evidence>
<dbReference type="STRING" id="391625.PPSIR1_29108"/>
<proteinExistence type="predicted"/>
<dbReference type="Proteomes" id="UP000005801">
    <property type="component" value="Unassembled WGS sequence"/>
</dbReference>
<gene>
    <name evidence="3" type="ORF">PPSIR1_29108</name>
</gene>
<keyword evidence="4" id="KW-1185">Reference proteome</keyword>